<dbReference type="RefSeq" id="WP_263826708.1">
    <property type="nucleotide sequence ID" value="NZ_JAOWLB010000001.1"/>
</dbReference>
<gene>
    <name evidence="1" type="ORF">OE747_00790</name>
</gene>
<organism evidence="1 2">
    <name type="scientific">Ruegeria aquimaris</name>
    <dbReference type="NCBI Taxonomy" id="2984333"/>
    <lineage>
        <taxon>Bacteria</taxon>
        <taxon>Pseudomonadati</taxon>
        <taxon>Pseudomonadota</taxon>
        <taxon>Alphaproteobacteria</taxon>
        <taxon>Rhodobacterales</taxon>
        <taxon>Roseobacteraceae</taxon>
        <taxon>Ruegeria</taxon>
    </lineage>
</organism>
<dbReference type="Proteomes" id="UP001320899">
    <property type="component" value="Unassembled WGS sequence"/>
</dbReference>
<dbReference type="EMBL" id="JAOWLB010000001">
    <property type="protein sequence ID" value="MCV2886853.1"/>
    <property type="molecule type" value="Genomic_DNA"/>
</dbReference>
<evidence type="ECO:0000313" key="1">
    <source>
        <dbReference type="EMBL" id="MCV2886853.1"/>
    </source>
</evidence>
<keyword evidence="2" id="KW-1185">Reference proteome</keyword>
<accession>A0ABT3ADU6</accession>
<protein>
    <submittedName>
        <fullName evidence="1">Uncharacterized protein</fullName>
    </submittedName>
</protein>
<comment type="caution">
    <text evidence="1">The sequence shown here is derived from an EMBL/GenBank/DDBJ whole genome shotgun (WGS) entry which is preliminary data.</text>
</comment>
<proteinExistence type="predicted"/>
<evidence type="ECO:0000313" key="2">
    <source>
        <dbReference type="Proteomes" id="UP001320899"/>
    </source>
</evidence>
<name>A0ABT3ADU6_9RHOB</name>
<sequence length="120" mass="13070">MMVAARGLDGLLHRTIRGRGKAIRYRFAVTLPEGQTFGFDQVTPESGRLVFEANGIWHDNGVTADESGMTMAPEHRFPVAVLPFERALLDRPARGDEAATEVRALVPGLVVEGCTPRVPT</sequence>
<reference evidence="1 2" key="1">
    <citation type="submission" date="2022-10" db="EMBL/GenBank/DDBJ databases">
        <title>Ruegeria sp. nov., isolated from ocean surface sediments.</title>
        <authorList>
            <person name="He W."/>
            <person name="Xue H.-P."/>
            <person name="Zhang D.-F."/>
        </authorList>
    </citation>
    <scope>NUCLEOTIDE SEQUENCE [LARGE SCALE GENOMIC DNA]</scope>
    <source>
        <strain evidence="1 2">XHP0148</strain>
    </source>
</reference>